<name>A0A8I0H6W7_XANCI</name>
<dbReference type="InterPro" id="IPR029055">
    <property type="entry name" value="Ntn_hydrolases_N"/>
</dbReference>
<feature type="non-terminal residue" evidence="5">
    <location>
        <position position="1"/>
    </location>
</feature>
<reference evidence="5" key="1">
    <citation type="submission" date="2020-01" db="EMBL/GenBank/DDBJ databases">
        <authorList>
            <person name="Richard D."/>
        </authorList>
    </citation>
    <scope>NUCLEOTIDE SEQUENCE</scope>
    <source>
        <strain evidence="5">JP541</strain>
    </source>
</reference>
<dbReference type="Gene3D" id="3.60.20.10">
    <property type="entry name" value="Glutamine Phosphoribosylpyrophosphate, subunit 1, domain 1"/>
    <property type="match status" value="1"/>
</dbReference>
<evidence type="ECO:0000256" key="3">
    <source>
        <dbReference type="ARBA" id="ARBA00048741"/>
    </source>
</evidence>
<evidence type="ECO:0000256" key="1">
    <source>
        <dbReference type="ARBA" id="ARBA00005187"/>
    </source>
</evidence>
<dbReference type="InterPro" id="IPR051786">
    <property type="entry name" value="ASN_synthetase/amidase"/>
</dbReference>
<dbReference type="PANTHER" id="PTHR43284">
    <property type="entry name" value="ASPARAGINE SYNTHETASE (GLUTAMINE-HYDROLYZING)"/>
    <property type="match status" value="1"/>
</dbReference>
<dbReference type="EC" id="6.3.5.4" evidence="2"/>
<dbReference type="PROSITE" id="PS51278">
    <property type="entry name" value="GATASE_TYPE_2"/>
    <property type="match status" value="1"/>
</dbReference>
<sequence length="77" mass="8417">KELFVARDPMGVKPLFYTEQAGMFLFGSEIKTLLAHPQIPAQVSREGLMQLMLLGPGRIPGDGVFEGIREIRPGCCG</sequence>
<dbReference type="Proteomes" id="UP000653002">
    <property type="component" value="Unassembled WGS sequence"/>
</dbReference>
<feature type="domain" description="Glutamine amidotransferase type-2" evidence="4">
    <location>
        <begin position="1"/>
        <end position="77"/>
    </location>
</feature>
<dbReference type="Pfam" id="PF13537">
    <property type="entry name" value="GATase_7"/>
    <property type="match status" value="1"/>
</dbReference>
<dbReference type="InterPro" id="IPR017932">
    <property type="entry name" value="GATase_2_dom"/>
</dbReference>
<comment type="catalytic activity">
    <reaction evidence="3">
        <text>L-aspartate + L-glutamine + ATP + H2O = L-asparagine + L-glutamate + AMP + diphosphate + H(+)</text>
        <dbReference type="Rhea" id="RHEA:12228"/>
        <dbReference type="ChEBI" id="CHEBI:15377"/>
        <dbReference type="ChEBI" id="CHEBI:15378"/>
        <dbReference type="ChEBI" id="CHEBI:29985"/>
        <dbReference type="ChEBI" id="CHEBI:29991"/>
        <dbReference type="ChEBI" id="CHEBI:30616"/>
        <dbReference type="ChEBI" id="CHEBI:33019"/>
        <dbReference type="ChEBI" id="CHEBI:58048"/>
        <dbReference type="ChEBI" id="CHEBI:58359"/>
        <dbReference type="ChEBI" id="CHEBI:456215"/>
        <dbReference type="EC" id="6.3.5.4"/>
    </reaction>
</comment>
<dbReference type="PANTHER" id="PTHR43284:SF1">
    <property type="entry name" value="ASPARAGINE SYNTHETASE"/>
    <property type="match status" value="1"/>
</dbReference>
<dbReference type="AlphaFoldDB" id="A0A8I0H6W7"/>
<comment type="caution">
    <text evidence="5">The sequence shown here is derived from an EMBL/GenBank/DDBJ whole genome shotgun (WGS) entry which is preliminary data.</text>
</comment>
<dbReference type="GO" id="GO:0005829">
    <property type="term" value="C:cytosol"/>
    <property type="evidence" value="ECO:0007669"/>
    <property type="project" value="TreeGrafter"/>
</dbReference>
<feature type="non-terminal residue" evidence="5">
    <location>
        <position position="77"/>
    </location>
</feature>
<gene>
    <name evidence="5" type="ORF">GUH15_05995</name>
</gene>
<dbReference type="EMBL" id="JAABFR010000264">
    <property type="protein sequence ID" value="MBD4335626.1"/>
    <property type="molecule type" value="Genomic_DNA"/>
</dbReference>
<evidence type="ECO:0000259" key="4">
    <source>
        <dbReference type="PROSITE" id="PS51278"/>
    </source>
</evidence>
<evidence type="ECO:0000313" key="5">
    <source>
        <dbReference type="EMBL" id="MBD4335626.1"/>
    </source>
</evidence>
<accession>A0A8I0H6W7</accession>
<protein>
    <recommendedName>
        <fullName evidence="2">asparagine synthase (glutamine-hydrolyzing)</fullName>
        <ecNumber evidence="2">6.3.5.4</ecNumber>
    </recommendedName>
</protein>
<dbReference type="GO" id="GO:0004066">
    <property type="term" value="F:asparagine synthase (glutamine-hydrolyzing) activity"/>
    <property type="evidence" value="ECO:0007669"/>
    <property type="project" value="UniProtKB-EC"/>
</dbReference>
<comment type="pathway">
    <text evidence="1">Amino-acid biosynthesis; L-asparagine biosynthesis; L-asparagine from L-aspartate (L-Gln route): step 1/1.</text>
</comment>
<organism evidence="5 6">
    <name type="scientific">Xanthomonas citri pv. citri</name>
    <dbReference type="NCBI Taxonomy" id="611301"/>
    <lineage>
        <taxon>Bacteria</taxon>
        <taxon>Pseudomonadati</taxon>
        <taxon>Pseudomonadota</taxon>
        <taxon>Gammaproteobacteria</taxon>
        <taxon>Lysobacterales</taxon>
        <taxon>Lysobacteraceae</taxon>
        <taxon>Xanthomonas</taxon>
    </lineage>
</organism>
<evidence type="ECO:0000313" key="6">
    <source>
        <dbReference type="Proteomes" id="UP000653002"/>
    </source>
</evidence>
<proteinExistence type="predicted"/>
<evidence type="ECO:0000256" key="2">
    <source>
        <dbReference type="ARBA" id="ARBA00012737"/>
    </source>
</evidence>
<dbReference type="SUPFAM" id="SSF56235">
    <property type="entry name" value="N-terminal nucleophile aminohydrolases (Ntn hydrolases)"/>
    <property type="match status" value="1"/>
</dbReference>